<dbReference type="EMBL" id="CP003221">
    <property type="protein sequence ID" value="EGJ49280.1"/>
    <property type="molecule type" value="Genomic_DNA"/>
</dbReference>
<accession>F3YV30</accession>
<reference evidence="1 2" key="1">
    <citation type="journal article" date="2011" name="J. Bacteriol.">
        <title>Genome sequence of the mercury-methylating and pleomorphic Desulfovibrio africanus Strain Walvis Bay.</title>
        <authorList>
            <person name="Brown S.D."/>
            <person name="Wall J.D."/>
            <person name="Kucken A.M."/>
            <person name="Gilmour C.C."/>
            <person name="Podar M."/>
            <person name="Brandt C.C."/>
            <person name="Teshima H."/>
            <person name="Detter J.C."/>
            <person name="Han C.S."/>
            <person name="Land M.L."/>
            <person name="Lucas S."/>
            <person name="Han J."/>
            <person name="Pennacchio L."/>
            <person name="Nolan M."/>
            <person name="Pitluck S."/>
            <person name="Woyke T."/>
            <person name="Goodwin L."/>
            <person name="Palumbo A.V."/>
            <person name="Elias D.A."/>
        </authorList>
    </citation>
    <scope>NUCLEOTIDE SEQUENCE [LARGE SCALE GENOMIC DNA]</scope>
    <source>
        <strain evidence="1 2">Walvis Bay</strain>
    </source>
</reference>
<name>F3YV30_DESAF</name>
<evidence type="ECO:0000313" key="2">
    <source>
        <dbReference type="Proteomes" id="UP000007844"/>
    </source>
</evidence>
<protein>
    <submittedName>
        <fullName evidence="1">Uncharacterized protein</fullName>
    </submittedName>
</protein>
<dbReference type="AlphaFoldDB" id="F3YV30"/>
<dbReference type="HOGENOM" id="CLU_1118749_0_0_7"/>
<sequence>MEHNAPIRINTRGHKTRPMHASTAMLPLGERENLEEIIRITRSKIVWPLRETLGDGGFAVRSDPGRREHVIYWPRYGDGAPHYLKYLHELVHARLAEKAHPLFSGPAFAPGSRMVLVDAALPVFQAASDWFVEHEMVRLCPERKKPELAAQFGALLHGLRDGGSLDPAEAACAALLAAKAVAFLGRETCLSGLLAELIQAYLRTPAHKPCLFTLRALTNRLLDPLFKARADIALAGGREVWLLRSRTD</sequence>
<organism evidence="1 2">
    <name type="scientific">Desulfocurvibacter africanus subsp. africanus str. Walvis Bay</name>
    <dbReference type="NCBI Taxonomy" id="690850"/>
    <lineage>
        <taxon>Bacteria</taxon>
        <taxon>Pseudomonadati</taxon>
        <taxon>Thermodesulfobacteriota</taxon>
        <taxon>Desulfovibrionia</taxon>
        <taxon>Desulfovibrionales</taxon>
        <taxon>Desulfovibrionaceae</taxon>
        <taxon>Desulfocurvibacter</taxon>
    </lineage>
</organism>
<proteinExistence type="predicted"/>
<dbReference type="KEGG" id="daf:Desaf_0932"/>
<evidence type="ECO:0000313" key="1">
    <source>
        <dbReference type="EMBL" id="EGJ49280.1"/>
    </source>
</evidence>
<dbReference type="eggNOG" id="ENOG502ZVCX">
    <property type="taxonomic scope" value="Bacteria"/>
</dbReference>
<dbReference type="Proteomes" id="UP000007844">
    <property type="component" value="Chromosome"/>
</dbReference>
<gene>
    <name evidence="1" type="ORF">Desaf_0932</name>
</gene>
<keyword evidence="2" id="KW-1185">Reference proteome</keyword>